<feature type="signal peptide" evidence="1">
    <location>
        <begin position="1"/>
        <end position="22"/>
    </location>
</feature>
<dbReference type="InterPro" id="IPR012674">
    <property type="entry name" value="Calycin"/>
</dbReference>
<feature type="chain" id="PRO_5007286024" evidence="1">
    <location>
        <begin position="23"/>
        <end position="212"/>
    </location>
</feature>
<dbReference type="Pfam" id="PF02098">
    <property type="entry name" value="His_binding"/>
    <property type="match status" value="1"/>
</dbReference>
<protein>
    <submittedName>
        <fullName evidence="2">Lipocalin</fullName>
    </submittedName>
</protein>
<dbReference type="GO" id="GO:0030682">
    <property type="term" value="P:symbiont-mediated perturbation of host defenses"/>
    <property type="evidence" value="ECO:0007669"/>
    <property type="project" value="InterPro"/>
</dbReference>
<name>A0A131YSX1_RHIAP</name>
<dbReference type="InterPro" id="IPR002970">
    <property type="entry name" value="Tick_his-bd"/>
</dbReference>
<proteinExistence type="predicted"/>
<dbReference type="GO" id="GO:0043176">
    <property type="term" value="F:amine binding"/>
    <property type="evidence" value="ECO:0007669"/>
    <property type="project" value="InterPro"/>
</dbReference>
<dbReference type="AlphaFoldDB" id="A0A131YSX1"/>
<organism evidence="2">
    <name type="scientific">Rhipicephalus appendiculatus</name>
    <name type="common">Brown ear tick</name>
    <dbReference type="NCBI Taxonomy" id="34631"/>
    <lineage>
        <taxon>Eukaryota</taxon>
        <taxon>Metazoa</taxon>
        <taxon>Ecdysozoa</taxon>
        <taxon>Arthropoda</taxon>
        <taxon>Chelicerata</taxon>
        <taxon>Arachnida</taxon>
        <taxon>Acari</taxon>
        <taxon>Parasitiformes</taxon>
        <taxon>Ixodida</taxon>
        <taxon>Ixodoidea</taxon>
        <taxon>Ixodidae</taxon>
        <taxon>Rhipicephalinae</taxon>
        <taxon>Rhipicephalus</taxon>
        <taxon>Rhipicephalus</taxon>
    </lineage>
</organism>
<evidence type="ECO:0000313" key="2">
    <source>
        <dbReference type="EMBL" id="JAP81688.1"/>
    </source>
</evidence>
<sequence>MRGPVFFSLILSVLDTVKHSDAQRKAPALPFWVNEAVFGPLQNAFENVNRGGNGVYVLLWATYNNDPAALGQQFKCVITYNTKRNALDHTLRSHFKFRNLQSGTTYRKTRIMVKAVKYLGYRTIRNALQLDRDGKKYTNILIFSNGRNCDVFFVPKHKNGCELWVREDWVKRLPLCCVFIYKMCALGKPTFRIYTAEECGRKQGAPAVLQPE</sequence>
<evidence type="ECO:0000256" key="1">
    <source>
        <dbReference type="SAM" id="SignalP"/>
    </source>
</evidence>
<dbReference type="Gene3D" id="2.40.128.20">
    <property type="match status" value="1"/>
</dbReference>
<dbReference type="SUPFAM" id="SSF50814">
    <property type="entry name" value="Lipocalins"/>
    <property type="match status" value="1"/>
</dbReference>
<dbReference type="EMBL" id="GEDV01006869">
    <property type="protein sequence ID" value="JAP81688.1"/>
    <property type="molecule type" value="Transcribed_RNA"/>
</dbReference>
<reference evidence="2" key="1">
    <citation type="journal article" date="2016" name="Ticks Tick Borne Dis.">
        <title>De novo assembly and annotation of the salivary gland transcriptome of Rhipicephalus appendiculatus male and female ticks during blood feeding.</title>
        <authorList>
            <person name="de Castro M.H."/>
            <person name="de Klerk D."/>
            <person name="Pienaar R."/>
            <person name="Latif A.A."/>
            <person name="Rees D.J."/>
            <person name="Mans B.J."/>
        </authorList>
    </citation>
    <scope>NUCLEOTIDE SEQUENCE</scope>
    <source>
        <tissue evidence="2">Salivary glands</tissue>
    </source>
</reference>
<keyword evidence="1" id="KW-0732">Signal</keyword>
<accession>A0A131YSX1</accession>